<dbReference type="Proteomes" id="UP001150538">
    <property type="component" value="Unassembled WGS sequence"/>
</dbReference>
<dbReference type="AlphaFoldDB" id="A0A9W8A6R7"/>
<dbReference type="SUPFAM" id="SSF55718">
    <property type="entry name" value="SCP-like"/>
    <property type="match status" value="2"/>
</dbReference>
<dbReference type="Pfam" id="PF02036">
    <property type="entry name" value="SCP2"/>
    <property type="match status" value="2"/>
</dbReference>
<evidence type="ECO:0000313" key="2">
    <source>
        <dbReference type="EMBL" id="KAJ1920733.1"/>
    </source>
</evidence>
<feature type="domain" description="SCP2" evidence="1">
    <location>
        <begin position="30"/>
        <end position="133"/>
    </location>
</feature>
<dbReference type="PANTHER" id="PTHR10094">
    <property type="entry name" value="STEROL CARRIER PROTEIN 2 SCP-2 FAMILY PROTEIN"/>
    <property type="match status" value="1"/>
</dbReference>
<name>A0A9W8A6R7_9FUNG</name>
<dbReference type="InterPro" id="IPR003033">
    <property type="entry name" value="SCP2_sterol-bd_dom"/>
</dbReference>
<dbReference type="EMBL" id="JANBPU010000010">
    <property type="protein sequence ID" value="KAJ1920733.1"/>
    <property type="molecule type" value="Genomic_DNA"/>
</dbReference>
<gene>
    <name evidence="2" type="ORF">H4219_001132</name>
</gene>
<organism evidence="2 3">
    <name type="scientific">Mycoemilia scoparia</name>
    <dbReference type="NCBI Taxonomy" id="417184"/>
    <lineage>
        <taxon>Eukaryota</taxon>
        <taxon>Fungi</taxon>
        <taxon>Fungi incertae sedis</taxon>
        <taxon>Zoopagomycota</taxon>
        <taxon>Kickxellomycotina</taxon>
        <taxon>Kickxellomycetes</taxon>
        <taxon>Kickxellales</taxon>
        <taxon>Kickxellaceae</taxon>
        <taxon>Mycoemilia</taxon>
    </lineage>
</organism>
<dbReference type="PANTHER" id="PTHR10094:SF25">
    <property type="entry name" value="SCP2 STEROL-BINDING DOMAIN-CONTAINING PROTEIN 1"/>
    <property type="match status" value="1"/>
</dbReference>
<dbReference type="GO" id="GO:0005829">
    <property type="term" value="C:cytosol"/>
    <property type="evidence" value="ECO:0007669"/>
    <property type="project" value="TreeGrafter"/>
</dbReference>
<accession>A0A9W8A6R7</accession>
<comment type="caution">
    <text evidence="2">The sequence shown here is derived from an EMBL/GenBank/DDBJ whole genome shotgun (WGS) entry which is preliminary data.</text>
</comment>
<keyword evidence="3" id="KW-1185">Reference proteome</keyword>
<feature type="domain" description="SCP2" evidence="1">
    <location>
        <begin position="185"/>
        <end position="290"/>
    </location>
</feature>
<evidence type="ECO:0000313" key="3">
    <source>
        <dbReference type="Proteomes" id="UP001150538"/>
    </source>
</evidence>
<dbReference type="Gene3D" id="3.30.1050.10">
    <property type="entry name" value="SCP2 sterol-binding domain"/>
    <property type="match status" value="2"/>
</dbReference>
<dbReference type="OrthoDB" id="10265837at2759"/>
<dbReference type="InterPro" id="IPR036527">
    <property type="entry name" value="SCP2_sterol-bd_dom_sf"/>
</dbReference>
<sequence>MSSPVNVSAPGFKAGDLFQSIASTLSTFSEAQRAAQIKKAKAVYLFNIQSKKGSPKTHIWVLDLKKSGAVSHGNTEGEALNGQPKPDISITLADETFVKLFEGKSNPTTEFMSGGIKIKGNMMLGMKLDGILKEFKSAAKAQPPAAASTKPVESGSKPSGSVVVDGFKGSEVLAKTQSGLASLSSQNLKSTVNKVNGIIQLDLTNGSGKTNSWTLNLKKGAGDSGNPTDLILLGDAAKHGKSPNVTLGLKDSDFVDMSDGKLSGQAAFMGGKLKSKGNIMLAMKLQDLLKLANSATKAKL</sequence>
<protein>
    <recommendedName>
        <fullName evidence="1">SCP2 domain-containing protein</fullName>
    </recommendedName>
</protein>
<reference evidence="2" key="1">
    <citation type="submission" date="2022-07" db="EMBL/GenBank/DDBJ databases">
        <title>Phylogenomic reconstructions and comparative analyses of Kickxellomycotina fungi.</title>
        <authorList>
            <person name="Reynolds N.K."/>
            <person name="Stajich J.E."/>
            <person name="Barry K."/>
            <person name="Grigoriev I.V."/>
            <person name="Crous P."/>
            <person name="Smith M.E."/>
        </authorList>
    </citation>
    <scope>NUCLEOTIDE SEQUENCE</scope>
    <source>
        <strain evidence="2">NBRC 100468</strain>
    </source>
</reference>
<proteinExistence type="predicted"/>
<evidence type="ECO:0000259" key="1">
    <source>
        <dbReference type="Pfam" id="PF02036"/>
    </source>
</evidence>